<dbReference type="AlphaFoldDB" id="A0AAW1ITL3"/>
<proteinExistence type="predicted"/>
<name>A0AAW1ITL3_POPJA</name>
<accession>A0AAW1ITL3</accession>
<organism evidence="1 2">
    <name type="scientific">Popillia japonica</name>
    <name type="common">Japanese beetle</name>
    <dbReference type="NCBI Taxonomy" id="7064"/>
    <lineage>
        <taxon>Eukaryota</taxon>
        <taxon>Metazoa</taxon>
        <taxon>Ecdysozoa</taxon>
        <taxon>Arthropoda</taxon>
        <taxon>Hexapoda</taxon>
        <taxon>Insecta</taxon>
        <taxon>Pterygota</taxon>
        <taxon>Neoptera</taxon>
        <taxon>Endopterygota</taxon>
        <taxon>Coleoptera</taxon>
        <taxon>Polyphaga</taxon>
        <taxon>Scarabaeiformia</taxon>
        <taxon>Scarabaeidae</taxon>
        <taxon>Rutelinae</taxon>
        <taxon>Popillia</taxon>
    </lineage>
</organism>
<evidence type="ECO:0008006" key="3">
    <source>
        <dbReference type="Google" id="ProtNLM"/>
    </source>
</evidence>
<evidence type="ECO:0000313" key="1">
    <source>
        <dbReference type="EMBL" id="KAK9692908.1"/>
    </source>
</evidence>
<reference evidence="1 2" key="1">
    <citation type="journal article" date="2024" name="BMC Genomics">
        <title>De novo assembly and annotation of Popillia japonica's genome with initial clues to its potential as an invasive pest.</title>
        <authorList>
            <person name="Cucini C."/>
            <person name="Boschi S."/>
            <person name="Funari R."/>
            <person name="Cardaioli E."/>
            <person name="Iannotti N."/>
            <person name="Marturano G."/>
            <person name="Paoli F."/>
            <person name="Bruttini M."/>
            <person name="Carapelli A."/>
            <person name="Frati F."/>
            <person name="Nardi F."/>
        </authorList>
    </citation>
    <scope>NUCLEOTIDE SEQUENCE [LARGE SCALE GENOMIC DNA]</scope>
    <source>
        <strain evidence="1">DMR45628</strain>
    </source>
</reference>
<evidence type="ECO:0000313" key="2">
    <source>
        <dbReference type="Proteomes" id="UP001458880"/>
    </source>
</evidence>
<dbReference type="EMBL" id="JASPKY010000560">
    <property type="protein sequence ID" value="KAK9692908.1"/>
    <property type="molecule type" value="Genomic_DNA"/>
</dbReference>
<comment type="caution">
    <text evidence="1">The sequence shown here is derived from an EMBL/GenBank/DDBJ whole genome shotgun (WGS) entry which is preliminary data.</text>
</comment>
<dbReference type="Proteomes" id="UP001458880">
    <property type="component" value="Unassembled WGS sequence"/>
</dbReference>
<keyword evidence="2" id="KW-1185">Reference proteome</keyword>
<sequence length="157" mass="18543">MFNRKIRSRLDLLLPPEDENGVDLNKEKKYRELQIDMRVQCRNYIGKCKWKLGKIVKRIGRLHYLIKLDTGTTWKRHINQIRKIGQDTPEINSDDDMDYNFSENDTNDFGNAEGTADLTQLQEQEQQPQMSSTVASNSTFLKRERKLPCKFKDYVLE</sequence>
<protein>
    <recommendedName>
        <fullName evidence="3">DUF5641 domain-containing protein</fullName>
    </recommendedName>
</protein>
<gene>
    <name evidence="1" type="ORF">QE152_g34811</name>
</gene>